<dbReference type="Gene3D" id="3.30.1610.10">
    <property type="entry name" value="Peptidase S59, nucleoporin"/>
    <property type="match status" value="1"/>
</dbReference>
<feature type="compositionally biased region" description="Polar residues" evidence="9">
    <location>
        <begin position="1"/>
        <end position="10"/>
    </location>
</feature>
<feature type="compositionally biased region" description="Polar residues" evidence="9">
    <location>
        <begin position="119"/>
        <end position="131"/>
    </location>
</feature>
<dbReference type="InterPro" id="IPR007230">
    <property type="entry name" value="Nup98_auto-Pept-S59_dom"/>
</dbReference>
<name>L2GPQ6_VITCO</name>
<dbReference type="STRING" id="993615.L2GPQ6"/>
<keyword evidence="4" id="KW-0509">mRNA transport</keyword>
<feature type="region of interest" description="Disordered" evidence="9">
    <location>
        <begin position="249"/>
        <end position="269"/>
    </location>
</feature>
<feature type="region of interest" description="Disordered" evidence="9">
    <location>
        <begin position="1"/>
        <end position="90"/>
    </location>
</feature>
<dbReference type="InterPro" id="IPR037665">
    <property type="entry name" value="Nucleoporin_S59-like"/>
</dbReference>
<dbReference type="EMBL" id="JH370133">
    <property type="protein sequence ID" value="ELA42297.1"/>
    <property type="molecule type" value="Genomic_DNA"/>
</dbReference>
<dbReference type="Proteomes" id="UP000011082">
    <property type="component" value="Unassembled WGS sequence"/>
</dbReference>
<dbReference type="GO" id="GO:0006405">
    <property type="term" value="P:RNA export from nucleus"/>
    <property type="evidence" value="ECO:0007669"/>
    <property type="project" value="TreeGrafter"/>
</dbReference>
<dbReference type="Pfam" id="PF04096">
    <property type="entry name" value="Nucleoporin2"/>
    <property type="match status" value="1"/>
</dbReference>
<evidence type="ECO:0000256" key="5">
    <source>
        <dbReference type="ARBA" id="ARBA00022927"/>
    </source>
</evidence>
<accession>L2GPQ6</accession>
<dbReference type="GO" id="GO:0051028">
    <property type="term" value="P:mRNA transport"/>
    <property type="evidence" value="ECO:0007669"/>
    <property type="project" value="UniProtKB-KW"/>
</dbReference>
<dbReference type="GO" id="GO:0017056">
    <property type="term" value="F:structural constituent of nuclear pore"/>
    <property type="evidence" value="ECO:0007669"/>
    <property type="project" value="InterPro"/>
</dbReference>
<dbReference type="GO" id="GO:0008139">
    <property type="term" value="F:nuclear localization sequence binding"/>
    <property type="evidence" value="ECO:0007669"/>
    <property type="project" value="TreeGrafter"/>
</dbReference>
<feature type="compositionally biased region" description="Low complexity" evidence="9">
    <location>
        <begin position="135"/>
        <end position="149"/>
    </location>
</feature>
<feature type="region of interest" description="Disordered" evidence="9">
    <location>
        <begin position="322"/>
        <end position="359"/>
    </location>
</feature>
<evidence type="ECO:0000256" key="1">
    <source>
        <dbReference type="ARBA" id="ARBA00004567"/>
    </source>
</evidence>
<dbReference type="GeneID" id="19881413"/>
<evidence type="ECO:0000256" key="4">
    <source>
        <dbReference type="ARBA" id="ARBA00022816"/>
    </source>
</evidence>
<dbReference type="OMA" id="DITAMNC"/>
<dbReference type="GO" id="GO:0003723">
    <property type="term" value="F:RNA binding"/>
    <property type="evidence" value="ECO:0007669"/>
    <property type="project" value="TreeGrafter"/>
</dbReference>
<feature type="compositionally biased region" description="Polar residues" evidence="9">
    <location>
        <begin position="38"/>
        <end position="70"/>
    </location>
</feature>
<dbReference type="GO" id="GO:0034398">
    <property type="term" value="P:telomere tethering at nuclear periphery"/>
    <property type="evidence" value="ECO:0007669"/>
    <property type="project" value="TreeGrafter"/>
</dbReference>
<evidence type="ECO:0000256" key="6">
    <source>
        <dbReference type="ARBA" id="ARBA00023010"/>
    </source>
</evidence>
<dbReference type="VEuPathDB" id="MicrosporidiaDB:VICG_00697"/>
<reference evidence="12" key="1">
    <citation type="submission" date="2011-05" db="EMBL/GenBank/DDBJ databases">
        <title>The genome sequence of Vittaforma corneae strain ATCC 50505.</title>
        <authorList>
            <consortium name="The Broad Institute Genome Sequencing Platform"/>
            <person name="Cuomo C."/>
            <person name="Didier E."/>
            <person name="Bowers L."/>
            <person name="Young S.K."/>
            <person name="Zeng Q."/>
            <person name="Gargeya S."/>
            <person name="Fitzgerald M."/>
            <person name="Haas B."/>
            <person name="Abouelleil A."/>
            <person name="Alvarado L."/>
            <person name="Arachchi H.M."/>
            <person name="Berlin A."/>
            <person name="Chapman S.B."/>
            <person name="Gearin G."/>
            <person name="Goldberg J."/>
            <person name="Griggs A."/>
            <person name="Gujja S."/>
            <person name="Hansen M."/>
            <person name="Heiman D."/>
            <person name="Howarth C."/>
            <person name="Larimer J."/>
            <person name="Lui A."/>
            <person name="MacDonald P.J.P."/>
            <person name="McCowen C."/>
            <person name="Montmayeur A."/>
            <person name="Murphy C."/>
            <person name="Neiman D."/>
            <person name="Pearson M."/>
            <person name="Priest M."/>
            <person name="Roberts A."/>
            <person name="Saif S."/>
            <person name="Shea T."/>
            <person name="Sisk P."/>
            <person name="Stolte C."/>
            <person name="Sykes S."/>
            <person name="Wortman J."/>
            <person name="Nusbaum C."/>
            <person name="Birren B."/>
        </authorList>
    </citation>
    <scope>NUCLEOTIDE SEQUENCE [LARGE SCALE GENOMIC DNA]</scope>
    <source>
        <strain evidence="12">ATCC 50505</strain>
    </source>
</reference>
<comment type="similarity">
    <text evidence="2">Belongs to the nucleoporin GLFG family.</text>
</comment>
<dbReference type="InParanoid" id="L2GPQ6"/>
<keyword evidence="7" id="KW-0906">Nuclear pore complex</keyword>
<evidence type="ECO:0000256" key="7">
    <source>
        <dbReference type="ARBA" id="ARBA00023132"/>
    </source>
</evidence>
<gene>
    <name evidence="11" type="ORF">VICG_00697</name>
</gene>
<keyword evidence="3" id="KW-0813">Transport</keyword>
<protein>
    <recommendedName>
        <fullName evidence="10">Peptidase S59 domain-containing protein</fullName>
    </recommendedName>
</protein>
<dbReference type="PROSITE" id="PS51434">
    <property type="entry name" value="NUP_C"/>
    <property type="match status" value="1"/>
</dbReference>
<evidence type="ECO:0000313" key="12">
    <source>
        <dbReference type="Proteomes" id="UP000011082"/>
    </source>
</evidence>
<evidence type="ECO:0000256" key="8">
    <source>
        <dbReference type="ARBA" id="ARBA00023242"/>
    </source>
</evidence>
<dbReference type="GO" id="GO:0044614">
    <property type="term" value="C:nuclear pore cytoplasmic filaments"/>
    <property type="evidence" value="ECO:0007669"/>
    <property type="project" value="TreeGrafter"/>
</dbReference>
<comment type="subcellular location">
    <subcellularLocation>
        <location evidence="1">Nucleus</location>
        <location evidence="1">Nuclear pore complex</location>
    </subcellularLocation>
</comment>
<dbReference type="GO" id="GO:0000973">
    <property type="term" value="P:post-transcriptional tethering of RNA polymerase II gene DNA at nuclear periphery"/>
    <property type="evidence" value="ECO:0007669"/>
    <property type="project" value="TreeGrafter"/>
</dbReference>
<feature type="compositionally biased region" description="Basic and acidic residues" evidence="9">
    <location>
        <begin position="11"/>
        <end position="21"/>
    </location>
</feature>
<dbReference type="SUPFAM" id="SSF82215">
    <property type="entry name" value="C-terminal autoproteolytic domain of nucleoporin nup98"/>
    <property type="match status" value="1"/>
</dbReference>
<evidence type="ECO:0000256" key="9">
    <source>
        <dbReference type="SAM" id="MobiDB-lite"/>
    </source>
</evidence>
<keyword evidence="5" id="KW-0653">Protein transport</keyword>
<dbReference type="HOGENOM" id="CLU_417429_0_0_1"/>
<feature type="compositionally biased region" description="Low complexity" evidence="9">
    <location>
        <begin position="74"/>
        <end position="90"/>
    </location>
</feature>
<dbReference type="InterPro" id="IPR036903">
    <property type="entry name" value="Nup98_auto-Pept-S59_dom_sf"/>
</dbReference>
<organism evidence="11 12">
    <name type="scientific">Vittaforma corneae (strain ATCC 50505)</name>
    <name type="common">Microsporidian parasite</name>
    <name type="synonym">Nosema corneum</name>
    <dbReference type="NCBI Taxonomy" id="993615"/>
    <lineage>
        <taxon>Eukaryota</taxon>
        <taxon>Fungi</taxon>
        <taxon>Fungi incertae sedis</taxon>
        <taxon>Microsporidia</taxon>
        <taxon>Nosematidae</taxon>
        <taxon>Vittaforma</taxon>
    </lineage>
</organism>
<sequence>MDKYNFFQQTPKKEDSEKDRLGSSNPPVNSLVPLSAPSFDSTQQSSLPFGNSTNIFGQKPSFGNNQSFGGSNVPFGSSNTSFSSPSTNNPNPIGGNATFGNTFGTGTTPFGGTSNITSTFGKPSAPTTQFGSMPGTQFGSGSASQFGSTPAPQFGTTSNMQLGNTSTTPFGASSGTRFNTTPNTGSFGSSWNAQPSLSSGWNMTNKGSRVVPYSTTRIREDTNLYADLVDITGMKEYVNKPIDEVRKEDYEMSFSQPKPTSGFSSTTSGNAGFSSSFSGNTPNSGLFGATTAPAPTSSGFGSTNVPSSGLFGSSLSKPFASTGTFQSSTMQPGQFGTQPGISTTQPNLFGNQPNPSNMQSGVFGAQPISSATSTGFPTATPSIFSASQQSTMPFSGTSNIFGNAPAQPSATTNLFGSKPGTDSSIITPPSLSPFGTPANKASTGPLGAISTTPMTQPQSTGTGSSIFGSQPSTNFLGTQPPTSLFNTQPPSNLFTTQPTANLFNTQQQSVFGTPSFTSPSASIQPVSIPTKVDMSDPYLLKNIQFEKFEQQKPSLKVSLPTPLFKTNKDKPVVELKIRAPKPIQRNAIYTIPELKDVDATQTISNLVIGFEGKGRIEFLEPVSVKSLEDIEKRISFRDENVETTDTIGSGLNKRARVYVEGLFPICRTTNEIIKGKAEAFPQKGIQERFIYQLKNDSTKKFIDYDVDNGIYVYEVNHF</sequence>
<evidence type="ECO:0000313" key="11">
    <source>
        <dbReference type="EMBL" id="ELA42297.1"/>
    </source>
</evidence>
<dbReference type="AlphaFoldDB" id="L2GPQ6"/>
<feature type="domain" description="Peptidase S59" evidence="10">
    <location>
        <begin position="579"/>
        <end position="718"/>
    </location>
</feature>
<dbReference type="RefSeq" id="XP_007604148.1">
    <property type="nucleotide sequence ID" value="XM_007604086.1"/>
</dbReference>
<dbReference type="PANTHER" id="PTHR23198:SF6">
    <property type="entry name" value="NUCLEAR PORE COMPLEX PROTEIN NUP98-NUP96"/>
    <property type="match status" value="1"/>
</dbReference>
<keyword evidence="8" id="KW-0539">Nucleus</keyword>
<dbReference type="GO" id="GO:0006606">
    <property type="term" value="P:protein import into nucleus"/>
    <property type="evidence" value="ECO:0007669"/>
    <property type="project" value="TreeGrafter"/>
</dbReference>
<evidence type="ECO:0000259" key="10">
    <source>
        <dbReference type="PROSITE" id="PS51434"/>
    </source>
</evidence>
<dbReference type="OrthoDB" id="3797628at2759"/>
<feature type="compositionally biased region" description="Polar residues" evidence="9">
    <location>
        <begin position="150"/>
        <end position="191"/>
    </location>
</feature>
<feature type="compositionally biased region" description="Low complexity" evidence="9">
    <location>
        <begin position="260"/>
        <end position="269"/>
    </location>
</feature>
<proteinExistence type="inferred from homology"/>
<evidence type="ECO:0000256" key="3">
    <source>
        <dbReference type="ARBA" id="ARBA00022448"/>
    </source>
</evidence>
<evidence type="ECO:0000256" key="2">
    <source>
        <dbReference type="ARBA" id="ARBA00008926"/>
    </source>
</evidence>
<keyword evidence="6" id="KW-0811">Translocation</keyword>
<dbReference type="PANTHER" id="PTHR23198">
    <property type="entry name" value="NUCLEOPORIN"/>
    <property type="match status" value="1"/>
</dbReference>
<feature type="region of interest" description="Disordered" evidence="9">
    <location>
        <begin position="119"/>
        <end position="191"/>
    </location>
</feature>
<keyword evidence="12" id="KW-1185">Reference proteome</keyword>